<evidence type="ECO:0000259" key="4">
    <source>
        <dbReference type="PROSITE" id="PS01031"/>
    </source>
</evidence>
<evidence type="ECO:0000256" key="1">
    <source>
        <dbReference type="ARBA" id="ARBA00023016"/>
    </source>
</evidence>
<dbReference type="CDD" id="cd06464">
    <property type="entry name" value="ACD_sHsps-like"/>
    <property type="match status" value="1"/>
</dbReference>
<comment type="caution">
    <text evidence="5">The sequence shown here is derived from an EMBL/GenBank/DDBJ whole genome shotgun (WGS) entry which is preliminary data.</text>
</comment>
<feature type="domain" description="SHSP" evidence="4">
    <location>
        <begin position="34"/>
        <end position="155"/>
    </location>
</feature>
<accession>A0AA40BPE8</accession>
<keyword evidence="6" id="KW-1185">Reference proteome</keyword>
<reference evidence="5" key="1">
    <citation type="submission" date="2023-06" db="EMBL/GenBank/DDBJ databases">
        <title>Genome-scale phylogeny and comparative genomics of the fungal order Sordariales.</title>
        <authorList>
            <consortium name="Lawrence Berkeley National Laboratory"/>
            <person name="Hensen N."/>
            <person name="Bonometti L."/>
            <person name="Westerberg I."/>
            <person name="Brannstrom I.O."/>
            <person name="Guillou S."/>
            <person name="Cros-Aarteil S."/>
            <person name="Calhoun S."/>
            <person name="Haridas S."/>
            <person name="Kuo A."/>
            <person name="Mondo S."/>
            <person name="Pangilinan J."/>
            <person name="Riley R."/>
            <person name="LaButti K."/>
            <person name="Andreopoulos B."/>
            <person name="Lipzen A."/>
            <person name="Chen C."/>
            <person name="Yanf M."/>
            <person name="Daum C."/>
            <person name="Ng V."/>
            <person name="Clum A."/>
            <person name="Steindorff A."/>
            <person name="Ohm R."/>
            <person name="Martin F."/>
            <person name="Silar P."/>
            <person name="Natvig D."/>
            <person name="Lalanne C."/>
            <person name="Gautier V."/>
            <person name="Ament-velasquez S.L."/>
            <person name="Kruys A."/>
            <person name="Hutchinson M.I."/>
            <person name="Powell A.J."/>
            <person name="Barry K."/>
            <person name="Miller A.N."/>
            <person name="Grigoriev I.V."/>
            <person name="Debuchy R."/>
            <person name="Gladieux P."/>
            <person name="Thoren M.H."/>
            <person name="Johannesson H."/>
        </authorList>
    </citation>
    <scope>NUCLEOTIDE SEQUENCE</scope>
    <source>
        <strain evidence="5">SMH3187-1</strain>
    </source>
</reference>
<keyword evidence="1" id="KW-0346">Stress response</keyword>
<comment type="similarity">
    <text evidence="2 3">Belongs to the small heat shock protein (HSP20) family.</text>
</comment>
<dbReference type="InterPro" id="IPR031107">
    <property type="entry name" value="Small_HSP"/>
</dbReference>
<evidence type="ECO:0000256" key="3">
    <source>
        <dbReference type="RuleBase" id="RU003616"/>
    </source>
</evidence>
<dbReference type="PROSITE" id="PS01031">
    <property type="entry name" value="SHSP"/>
    <property type="match status" value="1"/>
</dbReference>
<evidence type="ECO:0000256" key="2">
    <source>
        <dbReference type="PROSITE-ProRule" id="PRU00285"/>
    </source>
</evidence>
<dbReference type="AlphaFoldDB" id="A0AA40BPE8"/>
<dbReference type="Proteomes" id="UP001172155">
    <property type="component" value="Unassembled WGS sequence"/>
</dbReference>
<gene>
    <name evidence="5" type="ORF">B0T18DRAFT_420995</name>
</gene>
<dbReference type="SUPFAM" id="SSF49764">
    <property type="entry name" value="HSP20-like chaperones"/>
    <property type="match status" value="1"/>
</dbReference>
<dbReference type="Pfam" id="PF00011">
    <property type="entry name" value="HSP20"/>
    <property type="match status" value="1"/>
</dbReference>
<dbReference type="InterPro" id="IPR002068">
    <property type="entry name" value="A-crystallin/Hsp20_dom"/>
</dbReference>
<protein>
    <submittedName>
        <fullName evidence="5">HSP20-like chaperone</fullName>
    </submittedName>
</protein>
<proteinExistence type="inferred from homology"/>
<feature type="non-terminal residue" evidence="5">
    <location>
        <position position="1"/>
    </location>
</feature>
<dbReference type="EMBL" id="JAUKUD010000007">
    <property type="protein sequence ID" value="KAK0737997.1"/>
    <property type="molecule type" value="Genomic_DNA"/>
</dbReference>
<dbReference type="PANTHER" id="PTHR11527">
    <property type="entry name" value="HEAT-SHOCK PROTEIN 20 FAMILY MEMBER"/>
    <property type="match status" value="1"/>
</dbReference>
<name>A0AA40BPE8_9PEZI</name>
<organism evidence="5 6">
    <name type="scientific">Schizothecium vesticola</name>
    <dbReference type="NCBI Taxonomy" id="314040"/>
    <lineage>
        <taxon>Eukaryota</taxon>
        <taxon>Fungi</taxon>
        <taxon>Dikarya</taxon>
        <taxon>Ascomycota</taxon>
        <taxon>Pezizomycotina</taxon>
        <taxon>Sordariomycetes</taxon>
        <taxon>Sordariomycetidae</taxon>
        <taxon>Sordariales</taxon>
        <taxon>Schizotheciaceae</taxon>
        <taxon>Schizothecium</taxon>
    </lineage>
</organism>
<evidence type="ECO:0000313" key="5">
    <source>
        <dbReference type="EMBL" id="KAK0737997.1"/>
    </source>
</evidence>
<sequence>ARPPPPALLSSPTFGPLLRFLEDVDKRLDVPRHRDRRAFSPRFDILELPAQFELYGDLPGVNKADLVVELQDREKVLVVKGKRGECSVTGEGGEGAQGTYIIGERGMGAFEKRFRLPGEVSRAGIRATLEEGVLRVVVPRVMGVQEDGAHRIEIL</sequence>
<dbReference type="Gene3D" id="2.60.40.790">
    <property type="match status" value="1"/>
</dbReference>
<evidence type="ECO:0000313" key="6">
    <source>
        <dbReference type="Proteomes" id="UP001172155"/>
    </source>
</evidence>
<dbReference type="InterPro" id="IPR008978">
    <property type="entry name" value="HSP20-like_chaperone"/>
</dbReference>